<dbReference type="PANTHER" id="PTHR36576">
    <property type="entry name" value="UPF0654 PROTEIN C11D3.01C-RELATED"/>
    <property type="match status" value="1"/>
</dbReference>
<protein>
    <recommendedName>
        <fullName evidence="4">Conidiation-specific protein 6</fullName>
    </recommendedName>
</protein>
<name>A0A9P5N746_GYMJU</name>
<feature type="compositionally biased region" description="Basic and acidic residues" evidence="1">
    <location>
        <begin position="72"/>
        <end position="90"/>
    </location>
</feature>
<comment type="caution">
    <text evidence="2">The sequence shown here is derived from an EMBL/GenBank/DDBJ whole genome shotgun (WGS) entry which is preliminary data.</text>
</comment>
<feature type="region of interest" description="Disordered" evidence="1">
    <location>
        <begin position="1"/>
        <end position="30"/>
    </location>
</feature>
<dbReference type="OrthoDB" id="5419162at2759"/>
<evidence type="ECO:0008006" key="4">
    <source>
        <dbReference type="Google" id="ProtNLM"/>
    </source>
</evidence>
<evidence type="ECO:0000313" key="2">
    <source>
        <dbReference type="EMBL" id="KAF8868522.1"/>
    </source>
</evidence>
<feature type="region of interest" description="Disordered" evidence="1">
    <location>
        <begin position="43"/>
        <end position="90"/>
    </location>
</feature>
<feature type="compositionally biased region" description="Basic and acidic residues" evidence="1">
    <location>
        <begin position="1"/>
        <end position="12"/>
    </location>
</feature>
<evidence type="ECO:0000256" key="1">
    <source>
        <dbReference type="SAM" id="MobiDB-lite"/>
    </source>
</evidence>
<accession>A0A9P5N746</accession>
<sequence>MSGRESEKKPENVAHGLKSAMHNEMASEEAKFTAARRLQGMSKDVPGMKEPGLGSTASHVMGGYKSTLKNPKVSEEAKHHAEEVLKDAYD</sequence>
<gene>
    <name evidence="2" type="ORF">CPB84DRAFT_1857557</name>
</gene>
<dbReference type="InterPro" id="IPR052670">
    <property type="entry name" value="UPF0654_domain"/>
</dbReference>
<keyword evidence="3" id="KW-1185">Reference proteome</keyword>
<proteinExistence type="predicted"/>
<dbReference type="PANTHER" id="PTHR36576:SF1">
    <property type="entry name" value="UPF0654 PROTEIN C11D3.01C-RELATED"/>
    <property type="match status" value="1"/>
</dbReference>
<dbReference type="GO" id="GO:0005737">
    <property type="term" value="C:cytoplasm"/>
    <property type="evidence" value="ECO:0007669"/>
    <property type="project" value="TreeGrafter"/>
</dbReference>
<dbReference type="EMBL" id="JADNYJ010000615">
    <property type="protein sequence ID" value="KAF8868522.1"/>
    <property type="molecule type" value="Genomic_DNA"/>
</dbReference>
<dbReference type="InterPro" id="IPR018824">
    <property type="entry name" value="Conidiation-specific_6"/>
</dbReference>
<reference evidence="2" key="1">
    <citation type="submission" date="2020-11" db="EMBL/GenBank/DDBJ databases">
        <authorList>
            <consortium name="DOE Joint Genome Institute"/>
            <person name="Ahrendt S."/>
            <person name="Riley R."/>
            <person name="Andreopoulos W."/>
            <person name="LaButti K."/>
            <person name="Pangilinan J."/>
            <person name="Ruiz-duenas F.J."/>
            <person name="Barrasa J.M."/>
            <person name="Sanchez-Garcia M."/>
            <person name="Camarero S."/>
            <person name="Miyauchi S."/>
            <person name="Serrano A."/>
            <person name="Linde D."/>
            <person name="Babiker R."/>
            <person name="Drula E."/>
            <person name="Ayuso-Fernandez I."/>
            <person name="Pacheco R."/>
            <person name="Padilla G."/>
            <person name="Ferreira P."/>
            <person name="Barriuso J."/>
            <person name="Kellner H."/>
            <person name="Castanera R."/>
            <person name="Alfaro M."/>
            <person name="Ramirez L."/>
            <person name="Pisabarro A.G."/>
            <person name="Kuo A."/>
            <person name="Tritt A."/>
            <person name="Lipzen A."/>
            <person name="He G."/>
            <person name="Yan M."/>
            <person name="Ng V."/>
            <person name="Cullen D."/>
            <person name="Martin F."/>
            <person name="Rosso M.-N."/>
            <person name="Henrissat B."/>
            <person name="Hibbett D."/>
            <person name="Martinez A.T."/>
            <person name="Grigoriev I.V."/>
        </authorList>
    </citation>
    <scope>NUCLEOTIDE SEQUENCE</scope>
    <source>
        <strain evidence="2">AH 44721</strain>
    </source>
</reference>
<organism evidence="2 3">
    <name type="scientific">Gymnopilus junonius</name>
    <name type="common">Spectacular rustgill mushroom</name>
    <name type="synonym">Gymnopilus spectabilis subsp. junonius</name>
    <dbReference type="NCBI Taxonomy" id="109634"/>
    <lineage>
        <taxon>Eukaryota</taxon>
        <taxon>Fungi</taxon>
        <taxon>Dikarya</taxon>
        <taxon>Basidiomycota</taxon>
        <taxon>Agaricomycotina</taxon>
        <taxon>Agaricomycetes</taxon>
        <taxon>Agaricomycetidae</taxon>
        <taxon>Agaricales</taxon>
        <taxon>Agaricineae</taxon>
        <taxon>Hymenogastraceae</taxon>
        <taxon>Gymnopilus</taxon>
    </lineage>
</organism>
<evidence type="ECO:0000313" key="3">
    <source>
        <dbReference type="Proteomes" id="UP000724874"/>
    </source>
</evidence>
<dbReference type="AlphaFoldDB" id="A0A9P5N746"/>
<dbReference type="Pfam" id="PF10346">
    <property type="entry name" value="Con-6"/>
    <property type="match status" value="2"/>
</dbReference>
<dbReference type="Proteomes" id="UP000724874">
    <property type="component" value="Unassembled WGS sequence"/>
</dbReference>